<dbReference type="InterPro" id="IPR001764">
    <property type="entry name" value="Glyco_hydro_3_N"/>
</dbReference>
<dbReference type="PROSITE" id="PS00775">
    <property type="entry name" value="GLYCOSYL_HYDROL_F3"/>
    <property type="match status" value="1"/>
</dbReference>
<dbReference type="Pfam" id="PF00933">
    <property type="entry name" value="Glyco_hydro_3"/>
    <property type="match status" value="1"/>
</dbReference>
<evidence type="ECO:0000256" key="2">
    <source>
        <dbReference type="ARBA" id="ARBA00022801"/>
    </source>
</evidence>
<evidence type="ECO:0000259" key="4">
    <source>
        <dbReference type="Pfam" id="PF00933"/>
    </source>
</evidence>
<accession>A0A286GYY3</accession>
<dbReference type="PANTHER" id="PTHR30480">
    <property type="entry name" value="BETA-HEXOSAMINIDASE-RELATED"/>
    <property type="match status" value="1"/>
</dbReference>
<sequence length="502" mass="51489">MTAGQAPSTKQRTMSELDELVNSCLMPGFAGPVVPGWVEDALGHGLAGVCLYGDNLTGGRAGSAAEQVTDLGARIRAVRSDALVALDEEGGDVTRLEYLTGSSYPGNLALGVVDDEATTTAVAAAIGADLRRAGVTVDFAPSVDVNSDSRNPVIGVRSFGPDPGAVARHGVAYLRGLQSAGVAATAKHFPGHGATTVDSHLGLPTIDADEATFRRRELPPFTAAVRAGVELVMTSHVVFPALDEHPATLSRRLLVDLLRDELGFAGVVVTDALDMAGVRAAHGLAGAGVLALAAGADLLLLGAEDGEQHCADLRRAIGDAVREGTVPESRLREAADRVAALRARLAAHDEGAEAPDGDVGLDAARRALRTREPVALTAPALVVELRAGTNMAVGSAKWSVAEPLARAGLAAAVRTVHEDGTVEDVLAAAAGTPLVVAVRDAYRSDWQRAWLRRLGEQRPDAVVVAVGMPDDAALAPGPVVLTHGAGRVNTDAAAELLAGTAP</sequence>
<comment type="similarity">
    <text evidence="1">Belongs to the glycosyl hydrolase 3 family.</text>
</comment>
<dbReference type="GO" id="GO:0005975">
    <property type="term" value="P:carbohydrate metabolic process"/>
    <property type="evidence" value="ECO:0007669"/>
    <property type="project" value="InterPro"/>
</dbReference>
<evidence type="ECO:0000256" key="1">
    <source>
        <dbReference type="ARBA" id="ARBA00005336"/>
    </source>
</evidence>
<dbReference type="PANTHER" id="PTHR30480:SF16">
    <property type="entry name" value="GLYCOSIDE HYDROLASE FAMILY 3 DOMAIN PROTEIN"/>
    <property type="match status" value="1"/>
</dbReference>
<dbReference type="AlphaFoldDB" id="A0A286GYY3"/>
<dbReference type="Gene3D" id="3.20.20.300">
    <property type="entry name" value="Glycoside hydrolase, family 3, N-terminal domain"/>
    <property type="match status" value="1"/>
</dbReference>
<dbReference type="Proteomes" id="UP000219482">
    <property type="component" value="Unassembled WGS sequence"/>
</dbReference>
<evidence type="ECO:0000256" key="3">
    <source>
        <dbReference type="ARBA" id="ARBA00023295"/>
    </source>
</evidence>
<protein>
    <submittedName>
        <fullName evidence="5">Beta-N-acetylhexosaminidase</fullName>
    </submittedName>
</protein>
<dbReference type="EMBL" id="OCNK01000003">
    <property type="protein sequence ID" value="SOE00284.1"/>
    <property type="molecule type" value="Genomic_DNA"/>
</dbReference>
<dbReference type="InterPro" id="IPR036962">
    <property type="entry name" value="Glyco_hydro_3_N_sf"/>
</dbReference>
<organism evidence="5 6">
    <name type="scientific">Blastococcus haudaquaticus</name>
    <dbReference type="NCBI Taxonomy" id="1938745"/>
    <lineage>
        <taxon>Bacteria</taxon>
        <taxon>Bacillati</taxon>
        <taxon>Actinomycetota</taxon>
        <taxon>Actinomycetes</taxon>
        <taxon>Geodermatophilales</taxon>
        <taxon>Geodermatophilaceae</taxon>
        <taxon>Blastococcus</taxon>
    </lineage>
</organism>
<dbReference type="GO" id="GO:0004553">
    <property type="term" value="F:hydrolase activity, hydrolyzing O-glycosyl compounds"/>
    <property type="evidence" value="ECO:0007669"/>
    <property type="project" value="InterPro"/>
</dbReference>
<dbReference type="InterPro" id="IPR050226">
    <property type="entry name" value="NagZ_Beta-hexosaminidase"/>
</dbReference>
<feature type="domain" description="Glycoside hydrolase family 3 N-terminal" evidence="4">
    <location>
        <begin position="44"/>
        <end position="340"/>
    </location>
</feature>
<dbReference type="InterPro" id="IPR017853">
    <property type="entry name" value="GH"/>
</dbReference>
<keyword evidence="3" id="KW-0326">Glycosidase</keyword>
<keyword evidence="6" id="KW-1185">Reference proteome</keyword>
<evidence type="ECO:0000313" key="6">
    <source>
        <dbReference type="Proteomes" id="UP000219482"/>
    </source>
</evidence>
<gene>
    <name evidence="5" type="ORF">SAMN06272739_2515</name>
</gene>
<reference evidence="6" key="1">
    <citation type="submission" date="2017-09" db="EMBL/GenBank/DDBJ databases">
        <authorList>
            <person name="Varghese N."/>
            <person name="Submissions S."/>
        </authorList>
    </citation>
    <scope>NUCLEOTIDE SEQUENCE [LARGE SCALE GENOMIC DNA]</scope>
    <source>
        <strain evidence="6">DSM 44270</strain>
    </source>
</reference>
<dbReference type="GO" id="GO:0009254">
    <property type="term" value="P:peptidoglycan turnover"/>
    <property type="evidence" value="ECO:0007669"/>
    <property type="project" value="TreeGrafter"/>
</dbReference>
<dbReference type="SUPFAM" id="SSF51445">
    <property type="entry name" value="(Trans)glycosidases"/>
    <property type="match status" value="1"/>
</dbReference>
<keyword evidence="2" id="KW-0378">Hydrolase</keyword>
<proteinExistence type="inferred from homology"/>
<evidence type="ECO:0000313" key="5">
    <source>
        <dbReference type="EMBL" id="SOE00284.1"/>
    </source>
</evidence>
<dbReference type="InterPro" id="IPR019800">
    <property type="entry name" value="Glyco_hydro_3_AS"/>
</dbReference>
<name>A0A286GYY3_9ACTN</name>